<protein>
    <recommendedName>
        <fullName evidence="2">Malonyl-CoA:ACP transacylase (MAT) domain-containing protein</fullName>
    </recommendedName>
</protein>
<dbReference type="Gene3D" id="3.30.70.250">
    <property type="entry name" value="Malonyl-CoA ACP transacylase, ACP-binding"/>
    <property type="match status" value="1"/>
</dbReference>
<dbReference type="InterPro" id="IPR001227">
    <property type="entry name" value="Ac_transferase_dom_sf"/>
</dbReference>
<dbReference type="PANTHER" id="PTHR43775:SF23">
    <property type="entry name" value="FATTY ACID SYNTHASE 3"/>
    <property type="match status" value="1"/>
</dbReference>
<proteinExistence type="predicted"/>
<dbReference type="Pfam" id="PF00698">
    <property type="entry name" value="Acyl_transf_1"/>
    <property type="match status" value="2"/>
</dbReference>
<dbReference type="GO" id="GO:0004312">
    <property type="term" value="F:fatty acid synthase activity"/>
    <property type="evidence" value="ECO:0007669"/>
    <property type="project" value="TreeGrafter"/>
</dbReference>
<dbReference type="UniPathway" id="UPA00094"/>
<dbReference type="EMBL" id="OE000209">
    <property type="protein sequence ID" value="CAD7452893.1"/>
    <property type="molecule type" value="Genomic_DNA"/>
</dbReference>
<name>A0A7R9FGD1_9NEOP</name>
<dbReference type="SMART" id="SM00827">
    <property type="entry name" value="PKS_AT"/>
    <property type="match status" value="1"/>
</dbReference>
<dbReference type="Gene3D" id="3.30.70.3290">
    <property type="match status" value="1"/>
</dbReference>
<dbReference type="GO" id="GO:0006633">
    <property type="term" value="P:fatty acid biosynthetic process"/>
    <property type="evidence" value="ECO:0007669"/>
    <property type="project" value="UniProtKB-UniPathway"/>
</dbReference>
<accession>A0A7R9FGD1</accession>
<dbReference type="PANTHER" id="PTHR43775">
    <property type="entry name" value="FATTY ACID SYNTHASE"/>
    <property type="match status" value="1"/>
</dbReference>
<dbReference type="InterPro" id="IPR050091">
    <property type="entry name" value="PKS_NRPS_Biosynth_Enz"/>
</dbReference>
<dbReference type="SUPFAM" id="SSF55048">
    <property type="entry name" value="Probable ACP-binding domain of malonyl-CoA ACP transacylase"/>
    <property type="match status" value="1"/>
</dbReference>
<feature type="region of interest" description="Disordered" evidence="1">
    <location>
        <begin position="15"/>
        <end position="44"/>
    </location>
</feature>
<dbReference type="InterPro" id="IPR042104">
    <property type="entry name" value="PKS_dehydratase_sf"/>
</dbReference>
<dbReference type="AlphaFoldDB" id="A0A7R9FGD1"/>
<gene>
    <name evidence="3" type="ORF">TTEB3V08_LOCUS1055</name>
</gene>
<dbReference type="SUPFAM" id="SSF52151">
    <property type="entry name" value="FabD/lysophospholipase-like"/>
    <property type="match status" value="1"/>
</dbReference>
<dbReference type="InterPro" id="IPR016036">
    <property type="entry name" value="Malonyl_transacylase_ACP-bd"/>
</dbReference>
<evidence type="ECO:0000256" key="1">
    <source>
        <dbReference type="SAM" id="MobiDB-lite"/>
    </source>
</evidence>
<evidence type="ECO:0000313" key="3">
    <source>
        <dbReference type="EMBL" id="CAD7452893.1"/>
    </source>
</evidence>
<sequence length="1028" mass="115573">MKFMRAQARQSFIKRDKEIVPRSRSAQGRTTAAETSEIDGEVEEEEEAELILGDKASEDCSSKEVSQIALIDFMKVLNITPDGYVGHSVGELACAYMDGCFTAEETILAAYYRGLASNKTELIPGYMAAIGLGHKEIKVLCPPEVDVACHNSINSSTISGPEHIVIQFVNDLKKKNIFARAVNVANIAYHSRYIKPAAPRLLKYLKQNSMYVHPTEIRTSISPSSAVELNTTSVLANYATEADPKPRSSKWISSSVPESEWDTPLAKYSSPEYHTNNLLKEVLFEESTTRIPNNAIVIEIAPHGLLQAILRRSFGSDCIHIPLTLRGHPNSAVFLLTAVGKMYEAGLLPKVSSLYPPVQYPVSRSTASLSSLMTWDHKDTYLTALDLNTGKLLMTWKFYCSKQKKYLSETSVVFQNLQVHQHLVIPEKGDFTLSIFLQQGSGLFEIEMDGTIFVLRGQIVQPHNIKQEFDKYMTVSPDVFSLTAQEVYSELKNRGYQYTDQFRGILDLTTTQKGCVATVKWADNWCCFIDSLIQVVLFNDGENSHDIYLPLEIRKAVIDPSQHKEPRDIKVVYNNLSGIVRGGGVEFQGLKVSATKILKNNEASIKLESMTYLSHTNPRLKAEVKTVSLTNIKTIPSPSSSLVLVITPIDKLDECVALLDGSSSTFILARCPNHHKHKIHHDLVVVLEQQFNKEKLILLRKAVTVVEKAPVILLTGDESTWLQKIKFALDNYHGESSRVYVVTNSKPQRKVRTLIQEVCKETKAKKLRKRGKLFRKTTLIAPNRDQTSISLSLAVLVQHKSSELDHAATEAGRTSEQIFNTTNTGGHNESAVGLTAASQKKPRQIRLMALLQLFCQLDVRHLREDNFLRPTVLVHQFERTERESDFHLKLLTLERMLKYFFLAGHVQYARYISQYLLNIRELPAESLTDLHSSTFVCHHQDGYWNAISSDQFGEQTAIELGKGALKGMHLSAEFVTEWNDAFPITLHLADRMGNIYCADPSRQSVQKQNTKELKHRRVLGAEDLIVLL</sequence>
<dbReference type="Gene3D" id="3.40.366.10">
    <property type="entry name" value="Malonyl-Coenzyme A Acyl Carrier Protein, domain 2"/>
    <property type="match status" value="2"/>
</dbReference>
<feature type="compositionally biased region" description="Polar residues" evidence="1">
    <location>
        <begin position="24"/>
        <end position="33"/>
    </location>
</feature>
<reference evidence="3" key="1">
    <citation type="submission" date="2020-11" db="EMBL/GenBank/DDBJ databases">
        <authorList>
            <person name="Tran Van P."/>
        </authorList>
    </citation>
    <scope>NUCLEOTIDE SEQUENCE</scope>
</reference>
<feature type="domain" description="Malonyl-CoA:ACP transacylase (MAT)" evidence="2">
    <location>
        <begin position="33"/>
        <end position="328"/>
    </location>
</feature>
<dbReference type="InterPro" id="IPR014043">
    <property type="entry name" value="Acyl_transferase_dom"/>
</dbReference>
<organism evidence="3">
    <name type="scientific">Timema tahoe</name>
    <dbReference type="NCBI Taxonomy" id="61484"/>
    <lineage>
        <taxon>Eukaryota</taxon>
        <taxon>Metazoa</taxon>
        <taxon>Ecdysozoa</taxon>
        <taxon>Arthropoda</taxon>
        <taxon>Hexapoda</taxon>
        <taxon>Insecta</taxon>
        <taxon>Pterygota</taxon>
        <taxon>Neoptera</taxon>
        <taxon>Polyneoptera</taxon>
        <taxon>Phasmatodea</taxon>
        <taxon>Timematodea</taxon>
        <taxon>Timematoidea</taxon>
        <taxon>Timematidae</taxon>
        <taxon>Timema</taxon>
    </lineage>
</organism>
<evidence type="ECO:0000259" key="2">
    <source>
        <dbReference type="SMART" id="SM00827"/>
    </source>
</evidence>
<dbReference type="InterPro" id="IPR016035">
    <property type="entry name" value="Acyl_Trfase/lysoPLipase"/>
</dbReference>
<dbReference type="Gene3D" id="3.10.129.110">
    <property type="entry name" value="Polyketide synthase dehydratase"/>
    <property type="match status" value="1"/>
</dbReference>